<protein>
    <submittedName>
        <fullName evidence="8">ZFP26-like protein</fullName>
    </submittedName>
</protein>
<feature type="domain" description="C2H2-type" evidence="7">
    <location>
        <begin position="1179"/>
        <end position="1202"/>
    </location>
</feature>
<feature type="domain" description="C2H2-type" evidence="7">
    <location>
        <begin position="1095"/>
        <end position="1123"/>
    </location>
</feature>
<feature type="compositionally biased region" description="Basic and acidic residues" evidence="6">
    <location>
        <begin position="169"/>
        <end position="187"/>
    </location>
</feature>
<feature type="region of interest" description="Disordered" evidence="6">
    <location>
        <begin position="365"/>
        <end position="402"/>
    </location>
</feature>
<keyword evidence="4" id="KW-0862">Zinc</keyword>
<feature type="domain" description="C2H2-type" evidence="7">
    <location>
        <begin position="505"/>
        <end position="533"/>
    </location>
</feature>
<evidence type="ECO:0000256" key="5">
    <source>
        <dbReference type="PROSITE-ProRule" id="PRU00042"/>
    </source>
</evidence>
<dbReference type="SMART" id="SM00384">
    <property type="entry name" value="AT_hook"/>
    <property type="match status" value="3"/>
</dbReference>
<dbReference type="PROSITE" id="PS50157">
    <property type="entry name" value="ZINC_FINGER_C2H2_2"/>
    <property type="match status" value="7"/>
</dbReference>
<evidence type="ECO:0000256" key="6">
    <source>
        <dbReference type="SAM" id="MobiDB-lite"/>
    </source>
</evidence>
<feature type="domain" description="C2H2-type" evidence="7">
    <location>
        <begin position="533"/>
        <end position="560"/>
    </location>
</feature>
<dbReference type="SMART" id="SM00355">
    <property type="entry name" value="ZnF_C2H2"/>
    <property type="match status" value="17"/>
</dbReference>
<name>A0ABY7ESB3_MYAAR</name>
<feature type="compositionally biased region" description="Basic and acidic residues" evidence="6">
    <location>
        <begin position="282"/>
        <end position="300"/>
    </location>
</feature>
<evidence type="ECO:0000256" key="1">
    <source>
        <dbReference type="ARBA" id="ARBA00022723"/>
    </source>
</evidence>
<dbReference type="Gene3D" id="3.30.160.60">
    <property type="entry name" value="Classic Zinc Finger"/>
    <property type="match status" value="7"/>
</dbReference>
<feature type="compositionally biased region" description="Basic residues" evidence="6">
    <location>
        <begin position="159"/>
        <end position="168"/>
    </location>
</feature>
<dbReference type="PRINTS" id="PR00929">
    <property type="entry name" value="ATHOOK"/>
</dbReference>
<evidence type="ECO:0000256" key="4">
    <source>
        <dbReference type="ARBA" id="ARBA00022833"/>
    </source>
</evidence>
<feature type="compositionally biased region" description="Basic residues" evidence="6">
    <location>
        <begin position="212"/>
        <end position="224"/>
    </location>
</feature>
<dbReference type="Pfam" id="PF12874">
    <property type="entry name" value="zf-met"/>
    <property type="match status" value="1"/>
</dbReference>
<feature type="compositionally biased region" description="Basic and acidic residues" evidence="6">
    <location>
        <begin position="365"/>
        <end position="384"/>
    </location>
</feature>
<reference evidence="8" key="1">
    <citation type="submission" date="2022-11" db="EMBL/GenBank/DDBJ databases">
        <title>Centuries of genome instability and evolution in soft-shell clam transmissible cancer (bioRxiv).</title>
        <authorList>
            <person name="Hart S.F.M."/>
            <person name="Yonemitsu M.A."/>
            <person name="Giersch R.M."/>
            <person name="Beal B.F."/>
            <person name="Arriagada G."/>
            <person name="Davis B.W."/>
            <person name="Ostrander E.A."/>
            <person name="Goff S.P."/>
            <person name="Metzger M.J."/>
        </authorList>
    </citation>
    <scope>NUCLEOTIDE SEQUENCE</scope>
    <source>
        <strain evidence="8">MELC-2E11</strain>
        <tissue evidence="8">Siphon/mantle</tissue>
    </source>
</reference>
<feature type="domain" description="C2H2-type" evidence="7">
    <location>
        <begin position="1208"/>
        <end position="1236"/>
    </location>
</feature>
<gene>
    <name evidence="8" type="ORF">MAR_027038</name>
</gene>
<dbReference type="InterPro" id="IPR050329">
    <property type="entry name" value="GLI_C2H2-zinc-finger"/>
</dbReference>
<dbReference type="EMBL" id="CP111019">
    <property type="protein sequence ID" value="WAR12858.1"/>
    <property type="molecule type" value="Genomic_DNA"/>
</dbReference>
<evidence type="ECO:0000256" key="3">
    <source>
        <dbReference type="ARBA" id="ARBA00022771"/>
    </source>
</evidence>
<feature type="region of interest" description="Disordered" evidence="6">
    <location>
        <begin position="575"/>
        <end position="594"/>
    </location>
</feature>
<feature type="compositionally biased region" description="Acidic residues" evidence="6">
    <location>
        <begin position="188"/>
        <end position="205"/>
    </location>
</feature>
<keyword evidence="2" id="KW-0677">Repeat</keyword>
<dbReference type="PANTHER" id="PTHR19818:SF139">
    <property type="entry name" value="PAIR-RULE PROTEIN ODD-PAIRED"/>
    <property type="match status" value="1"/>
</dbReference>
<dbReference type="PROSITE" id="PS00028">
    <property type="entry name" value="ZINC_FINGER_C2H2_1"/>
    <property type="match status" value="11"/>
</dbReference>
<keyword evidence="1" id="KW-0479">Metal-binding</keyword>
<feature type="compositionally biased region" description="Basic and acidic residues" evidence="6">
    <location>
        <begin position="582"/>
        <end position="594"/>
    </location>
</feature>
<feature type="region of interest" description="Disordered" evidence="6">
    <location>
        <begin position="39"/>
        <end position="67"/>
    </location>
</feature>
<sequence>MEKTKSKSLYPFVCGICSEKYKSLAKYHAHIQGHGIVEELDSDNEGSETDKAVENERSTSKKSSSDSFKCGICMEDFSSMTLLHNHMVNEEKITSYNYSDTDHIARASILETGIDISPKPRGRGRPRKIKNEIPSSPKEDTIQQQTEIAVEAVDEKSPAKRGRGRPPKRLIDDDNTRITKLQKRDAEITAEESADMDEEIEEQVEQDGKGSMIKRGRRGRPRKSSKVEDLDDDYVPEQVEIYSSPRNKKKIIADDHEPPRKRHGVVAIKKDLLQESGNESAGEDRGTRRSSSRREVKLVDYKALAGLGSPSRVKSNAEKEKSTSRLKSEYSDKGTGMEVDTNERKEKKSKTQKIPVVALKKIDKVKTSDLEKEQKSTADGMKDIKNKKKKSEVKNDSEVSKNSQKLGLVDLGNVEIEEVNNDELAAEAFMDFVDIDTDNTDDKTEQKLSKKDKFKLSNVIKNKYFKGKVLTRKNMLYTCNICSRLVPYKGLKRHKLSHVKGRLEPKCKICKKFYKSRFHLEDHMRSVHSRTKYLCPKCSKKFASKQAIEQHIARHILLRHIPETSLEDVPYEVLKASPQTSEDDRKYDNDDSEGADYKVKTDAKDEISFVEFVDEYGNTVMSRETKTEDIDKIQIEAIERVDENGKPVYLFGSEDGIFEMVKNKDVVKKWKENKLSDPSTDKKYIKSIETDFMEEELASVSEKRLLHPNTCSMCLKAFMNKEACDRHVRRFHHNRIYFCTLCRKELVRKEYFHDHMKMHIRRCELQESEVDFEATVNRLEVHLFKEPKDDEEVIPLSRRKNTYCFFCKKEYHIRDKYTQHMRKVHNPRVHYCELCKKHMRKKDAFKKHMEGHIRNNEIAREDIDFNRTIRILNAKLENSVYVSAENGKPIDGDDDFDELAEAAELQDEDMAGVDEKVNVKKTITVKVEPEAHHVNVSLNEESETGRCSRCPFRCSSKEELDQHLVKHDPLKNLTCKDCNFVHESPESMLAHKCPSRKENVPQQCTICEAYYTSKRAYRKHRVKHLMRNDEYHSKETVEKLQTEMAQEYKEKLIQMPKVEFTSRQEYWTSCEICGKKVNRKRLKRHKEIHRDSLDFECEVCSKRFKSLRYLKDHKMKTHDKQADQICNICGNMYKGTKYLEIHMQTHGPKDKICPKCGKGFTTALYLRVHMQTHLGRKSFKCQKCEAAFSHRARLVIHQVEVHGLKPGSKCKYCFEEFPSRQKARIHERRVHEGYIPQGKKKKRLVMGNKKQPKYVVGKRRTTGAPTVVQTKGHVTATNGDHHYQSEDIGTRIITEDGEEIQLVIEHHDQDSELVQYVEADSDGEQQKYVVQTTEDGSQTELGSPTQQVLEIPEDAQQCQIILYPDGTFKLLNVMDQEKESSS</sequence>
<feature type="compositionally biased region" description="Basic and acidic residues" evidence="6">
    <location>
        <begin position="48"/>
        <end position="59"/>
    </location>
</feature>
<organism evidence="8 9">
    <name type="scientific">Mya arenaria</name>
    <name type="common">Soft-shell clam</name>
    <dbReference type="NCBI Taxonomy" id="6604"/>
    <lineage>
        <taxon>Eukaryota</taxon>
        <taxon>Metazoa</taxon>
        <taxon>Spiralia</taxon>
        <taxon>Lophotrochozoa</taxon>
        <taxon>Mollusca</taxon>
        <taxon>Bivalvia</taxon>
        <taxon>Autobranchia</taxon>
        <taxon>Heteroconchia</taxon>
        <taxon>Euheterodonta</taxon>
        <taxon>Imparidentia</taxon>
        <taxon>Neoheterodontei</taxon>
        <taxon>Myida</taxon>
        <taxon>Myoidea</taxon>
        <taxon>Myidae</taxon>
        <taxon>Mya</taxon>
    </lineage>
</organism>
<proteinExistence type="predicted"/>
<feature type="domain" description="C2H2-type" evidence="7">
    <location>
        <begin position="1151"/>
        <end position="1178"/>
    </location>
</feature>
<dbReference type="InterPro" id="IPR017956">
    <property type="entry name" value="AT_hook_DNA-bd_motif"/>
</dbReference>
<feature type="region of interest" description="Disordered" evidence="6">
    <location>
        <begin position="115"/>
        <end position="353"/>
    </location>
</feature>
<evidence type="ECO:0000313" key="8">
    <source>
        <dbReference type="EMBL" id="WAR12858.1"/>
    </source>
</evidence>
<evidence type="ECO:0000313" key="9">
    <source>
        <dbReference type="Proteomes" id="UP001164746"/>
    </source>
</evidence>
<feature type="domain" description="C2H2-type" evidence="7">
    <location>
        <begin position="737"/>
        <end position="759"/>
    </location>
</feature>
<keyword evidence="9" id="KW-1185">Reference proteome</keyword>
<accession>A0ABY7ESB3</accession>
<dbReference type="InterPro" id="IPR036236">
    <property type="entry name" value="Znf_C2H2_sf"/>
</dbReference>
<dbReference type="Proteomes" id="UP001164746">
    <property type="component" value="Chromosome 8"/>
</dbReference>
<feature type="compositionally biased region" description="Basic and acidic residues" evidence="6">
    <location>
        <begin position="315"/>
        <end position="332"/>
    </location>
</feature>
<evidence type="ECO:0000256" key="2">
    <source>
        <dbReference type="ARBA" id="ARBA00022737"/>
    </source>
</evidence>
<evidence type="ECO:0000259" key="7">
    <source>
        <dbReference type="PROSITE" id="PS50157"/>
    </source>
</evidence>
<dbReference type="Pfam" id="PF00096">
    <property type="entry name" value="zf-C2H2"/>
    <property type="match status" value="2"/>
</dbReference>
<keyword evidence="3 5" id="KW-0863">Zinc-finger</keyword>
<dbReference type="SUPFAM" id="SSF57667">
    <property type="entry name" value="beta-beta-alpha zinc fingers"/>
    <property type="match status" value="4"/>
</dbReference>
<dbReference type="InterPro" id="IPR013087">
    <property type="entry name" value="Znf_C2H2_type"/>
</dbReference>
<dbReference type="PANTHER" id="PTHR19818">
    <property type="entry name" value="ZINC FINGER PROTEIN ZIC AND GLI"/>
    <property type="match status" value="1"/>
</dbReference>